<dbReference type="PANTHER" id="PTHR31379">
    <property type="entry name" value="F-BOX C PROTEIN-RELATED-RELATED"/>
    <property type="match status" value="1"/>
</dbReference>
<reference evidence="1" key="1">
    <citation type="submission" date="2007-07" db="EMBL/GenBank/DDBJ databases">
        <title>PCAP assembly of the Caenorhabditis remanei genome.</title>
        <authorList>
            <consortium name="The Caenorhabditis remanei Sequencing Consortium"/>
            <person name="Wilson R.K."/>
        </authorList>
    </citation>
    <scope>NUCLEOTIDE SEQUENCE [LARGE SCALE GENOMIC DNA]</scope>
    <source>
        <strain evidence="1">PB4641</strain>
    </source>
</reference>
<evidence type="ECO:0000313" key="1">
    <source>
        <dbReference type="EMBL" id="EFO84041.1"/>
    </source>
</evidence>
<protein>
    <recommendedName>
        <fullName evidence="3">DUF38 domain-containing protein</fullName>
    </recommendedName>
</protein>
<dbReference type="Pfam" id="PF12078">
    <property type="entry name" value="DUF3557"/>
    <property type="match status" value="1"/>
</dbReference>
<evidence type="ECO:0008006" key="3">
    <source>
        <dbReference type="Google" id="ProtNLM"/>
    </source>
</evidence>
<organism evidence="2">
    <name type="scientific">Caenorhabditis remanei</name>
    <name type="common">Caenorhabditis vulgaris</name>
    <dbReference type="NCBI Taxonomy" id="31234"/>
    <lineage>
        <taxon>Eukaryota</taxon>
        <taxon>Metazoa</taxon>
        <taxon>Ecdysozoa</taxon>
        <taxon>Nematoda</taxon>
        <taxon>Chromadorea</taxon>
        <taxon>Rhabditida</taxon>
        <taxon>Rhabditina</taxon>
        <taxon>Rhabditomorpha</taxon>
        <taxon>Rhabditoidea</taxon>
        <taxon>Rhabditidae</taxon>
        <taxon>Peloderinae</taxon>
        <taxon>Caenorhabditis</taxon>
    </lineage>
</organism>
<dbReference type="PANTHER" id="PTHR31379:SF1">
    <property type="entry name" value="F-BOX C PROTEIN-RELATED"/>
    <property type="match status" value="1"/>
</dbReference>
<name>E3N212_CAERE</name>
<dbReference type="InParanoid" id="E3N212"/>
<sequence>MPLPLSYPGLKCVLEHLEAVKRVHIIARAPGLQKVDRLIPFCLENLNIGNNDLAINKLLIVCDKDEVKFKMNGKECSRKTLEILREKMKNFLNVYIRGRSKIRLNKLNWLRKSLADFMPVDLKLKVNKLQALFPGDFETSRSLIDPRSYPLKTVATIPLISAFDNQIVTLAETLILRFVDDFIVTVEELKKLNNKTVIIECFESKIDFIPLIKYHIETKKDIRTTFRISTDTIGVINEMLREFEQAFGEFQYNLDGVDERYV</sequence>
<dbReference type="HOGENOM" id="CLU_042576_3_1_1"/>
<accession>E3N212</accession>
<evidence type="ECO:0000313" key="2">
    <source>
        <dbReference type="Proteomes" id="UP000008281"/>
    </source>
</evidence>
<proteinExistence type="predicted"/>
<dbReference type="EMBL" id="DS268511">
    <property type="protein sequence ID" value="EFO84041.1"/>
    <property type="molecule type" value="Genomic_DNA"/>
</dbReference>
<dbReference type="InterPro" id="IPR021942">
    <property type="entry name" value="DUF3557"/>
</dbReference>
<dbReference type="Proteomes" id="UP000008281">
    <property type="component" value="Unassembled WGS sequence"/>
</dbReference>
<dbReference type="AlphaFoldDB" id="E3N212"/>
<keyword evidence="2" id="KW-1185">Reference proteome</keyword>
<gene>
    <name evidence="1" type="ORF">CRE_17380</name>
</gene>